<evidence type="ECO:0000313" key="2">
    <source>
        <dbReference type="EMBL" id="WWD16090.1"/>
    </source>
</evidence>
<sequence length="106" mass="12198">MFGNKHHTHQHHDTYRENRIRGLRSAINNPRTTHAGRTRAQHELHAMGARSTHPSLGTRLRHIFHLPAKSRGHRTTHHGGSHTRSHHHGHTTTGHKTLRVTESHVY</sequence>
<dbReference type="Proteomes" id="UP000322225">
    <property type="component" value="Chromosome 1"/>
</dbReference>
<name>A0A5M6BN86_9TREE</name>
<dbReference type="AlphaFoldDB" id="A0A5M6BN86"/>
<dbReference type="GeneID" id="43592646"/>
<dbReference type="EMBL" id="CP144051">
    <property type="protein sequence ID" value="WWD16090.1"/>
    <property type="molecule type" value="Genomic_DNA"/>
</dbReference>
<keyword evidence="3" id="KW-1185">Reference proteome</keyword>
<dbReference type="InterPro" id="IPR018824">
    <property type="entry name" value="Conidiation-specific_6"/>
</dbReference>
<reference evidence="2" key="1">
    <citation type="submission" date="2017-08" db="EMBL/GenBank/DDBJ databases">
        <authorList>
            <person name="Cuomo C."/>
            <person name="Billmyre B."/>
            <person name="Heitman J."/>
        </authorList>
    </citation>
    <scope>NUCLEOTIDE SEQUENCE</scope>
    <source>
        <strain evidence="2">CBS 12478</strain>
    </source>
</reference>
<dbReference type="RefSeq" id="XP_031857236.1">
    <property type="nucleotide sequence ID" value="XM_032008474.1"/>
</dbReference>
<proteinExistence type="predicted"/>
<accession>A0A5M6BN86</accession>
<reference evidence="2" key="2">
    <citation type="submission" date="2024-01" db="EMBL/GenBank/DDBJ databases">
        <title>Comparative genomics of Cryptococcus and Kwoniella reveals pathogenesis evolution and contrasting modes of karyotype evolution via chromosome fusion or intercentromeric recombination.</title>
        <authorList>
            <person name="Coelho M.A."/>
            <person name="David-Palma M."/>
            <person name="Shea T."/>
            <person name="Bowers K."/>
            <person name="McGinley-Smith S."/>
            <person name="Mohammad A.W."/>
            <person name="Gnirke A."/>
            <person name="Yurkov A.M."/>
            <person name="Nowrousian M."/>
            <person name="Sun S."/>
            <person name="Cuomo C.A."/>
            <person name="Heitman J."/>
        </authorList>
    </citation>
    <scope>NUCLEOTIDE SEQUENCE</scope>
    <source>
        <strain evidence="2">CBS 12478</strain>
    </source>
</reference>
<evidence type="ECO:0000256" key="1">
    <source>
        <dbReference type="SAM" id="MobiDB-lite"/>
    </source>
</evidence>
<protein>
    <submittedName>
        <fullName evidence="2">Uncharacterized protein</fullName>
    </submittedName>
</protein>
<dbReference type="OrthoDB" id="3353448at2759"/>
<feature type="region of interest" description="Disordered" evidence="1">
    <location>
        <begin position="70"/>
        <end position="106"/>
    </location>
</feature>
<evidence type="ECO:0000313" key="3">
    <source>
        <dbReference type="Proteomes" id="UP000322225"/>
    </source>
</evidence>
<dbReference type="Pfam" id="PF10346">
    <property type="entry name" value="Con-6"/>
    <property type="match status" value="1"/>
</dbReference>
<gene>
    <name evidence="2" type="ORF">CI109_100515</name>
</gene>
<feature type="compositionally biased region" description="Basic residues" evidence="1">
    <location>
        <begin position="70"/>
        <end position="90"/>
    </location>
</feature>
<organism evidence="2 3">
    <name type="scientific">Kwoniella shandongensis</name>
    <dbReference type="NCBI Taxonomy" id="1734106"/>
    <lineage>
        <taxon>Eukaryota</taxon>
        <taxon>Fungi</taxon>
        <taxon>Dikarya</taxon>
        <taxon>Basidiomycota</taxon>
        <taxon>Agaricomycotina</taxon>
        <taxon>Tremellomycetes</taxon>
        <taxon>Tremellales</taxon>
        <taxon>Cryptococcaceae</taxon>
        <taxon>Kwoniella</taxon>
    </lineage>
</organism>
<dbReference type="KEGG" id="ksn:43592646"/>